<evidence type="ECO:0000313" key="2">
    <source>
        <dbReference type="Proteomes" id="UP000316706"/>
    </source>
</evidence>
<proteinExistence type="predicted"/>
<dbReference type="EMBL" id="VFPO01000001">
    <property type="protein sequence ID" value="TQM66833.1"/>
    <property type="molecule type" value="Genomic_DNA"/>
</dbReference>
<name>A0A543I8B9_9ACTN</name>
<evidence type="ECO:0000313" key="1">
    <source>
        <dbReference type="EMBL" id="TQM66833.1"/>
    </source>
</evidence>
<dbReference type="Proteomes" id="UP000316706">
    <property type="component" value="Unassembled WGS sequence"/>
</dbReference>
<comment type="caution">
    <text evidence="1">The sequence shown here is derived from an EMBL/GenBank/DDBJ whole genome shotgun (WGS) entry which is preliminary data.</text>
</comment>
<sequence>MNIYVALLLGIPLGLRGYRLFQMGTARIKVIGTLAHRIVYGGPGRP</sequence>
<gene>
    <name evidence="1" type="ORF">FHX41_0424</name>
</gene>
<organism evidence="1 2">
    <name type="scientific">Actinomadura hallensis</name>
    <dbReference type="NCBI Taxonomy" id="337895"/>
    <lineage>
        <taxon>Bacteria</taxon>
        <taxon>Bacillati</taxon>
        <taxon>Actinomycetota</taxon>
        <taxon>Actinomycetes</taxon>
        <taxon>Streptosporangiales</taxon>
        <taxon>Thermomonosporaceae</taxon>
        <taxon>Actinomadura</taxon>
    </lineage>
</organism>
<dbReference type="AlphaFoldDB" id="A0A543I8B9"/>
<reference evidence="1 2" key="1">
    <citation type="submission" date="2019-06" db="EMBL/GenBank/DDBJ databases">
        <title>Sequencing the genomes of 1000 actinobacteria strains.</title>
        <authorList>
            <person name="Klenk H.-P."/>
        </authorList>
    </citation>
    <scope>NUCLEOTIDE SEQUENCE [LARGE SCALE GENOMIC DNA]</scope>
    <source>
        <strain evidence="1 2">DSM 45043</strain>
    </source>
</reference>
<protein>
    <submittedName>
        <fullName evidence="1">Uncharacterized protein</fullName>
    </submittedName>
</protein>
<keyword evidence="2" id="KW-1185">Reference proteome</keyword>
<accession>A0A543I8B9</accession>